<protein>
    <submittedName>
        <fullName evidence="1">Uncharacterized protein</fullName>
    </submittedName>
</protein>
<name>A0A9D4T5B1_RHISA</name>
<sequence length="116" mass="13105">MTKLPPLLEKNPNVEHAHYADDVTIWQMRWRRERQAFGSALCDARHPSDASVTAKAITEVPRKRWNAMSGEGADDDVRPSKPVSQITATTTFINTRRKTVEDVIIKKRIEAAPPGR</sequence>
<dbReference type="Proteomes" id="UP000821837">
    <property type="component" value="Chromosome 11"/>
</dbReference>
<keyword evidence="2" id="KW-1185">Reference proteome</keyword>
<evidence type="ECO:0000313" key="1">
    <source>
        <dbReference type="EMBL" id="KAH7972198.1"/>
    </source>
</evidence>
<gene>
    <name evidence="1" type="ORF">HPB52_009128</name>
</gene>
<evidence type="ECO:0000313" key="2">
    <source>
        <dbReference type="Proteomes" id="UP000821837"/>
    </source>
</evidence>
<proteinExistence type="predicted"/>
<dbReference type="EMBL" id="JABSTV010001247">
    <property type="protein sequence ID" value="KAH7972198.1"/>
    <property type="molecule type" value="Genomic_DNA"/>
</dbReference>
<accession>A0A9D4T5B1</accession>
<dbReference type="AlphaFoldDB" id="A0A9D4T5B1"/>
<organism evidence="1 2">
    <name type="scientific">Rhipicephalus sanguineus</name>
    <name type="common">Brown dog tick</name>
    <name type="synonym">Ixodes sanguineus</name>
    <dbReference type="NCBI Taxonomy" id="34632"/>
    <lineage>
        <taxon>Eukaryota</taxon>
        <taxon>Metazoa</taxon>
        <taxon>Ecdysozoa</taxon>
        <taxon>Arthropoda</taxon>
        <taxon>Chelicerata</taxon>
        <taxon>Arachnida</taxon>
        <taxon>Acari</taxon>
        <taxon>Parasitiformes</taxon>
        <taxon>Ixodida</taxon>
        <taxon>Ixodoidea</taxon>
        <taxon>Ixodidae</taxon>
        <taxon>Rhipicephalinae</taxon>
        <taxon>Rhipicephalus</taxon>
        <taxon>Rhipicephalus</taxon>
    </lineage>
</organism>
<comment type="caution">
    <text evidence="1">The sequence shown here is derived from an EMBL/GenBank/DDBJ whole genome shotgun (WGS) entry which is preliminary data.</text>
</comment>
<reference evidence="1" key="2">
    <citation type="submission" date="2021-09" db="EMBL/GenBank/DDBJ databases">
        <authorList>
            <person name="Jia N."/>
            <person name="Wang J."/>
            <person name="Shi W."/>
            <person name="Du L."/>
            <person name="Sun Y."/>
            <person name="Zhan W."/>
            <person name="Jiang J."/>
            <person name="Wang Q."/>
            <person name="Zhang B."/>
            <person name="Ji P."/>
            <person name="Sakyi L.B."/>
            <person name="Cui X."/>
            <person name="Yuan T."/>
            <person name="Jiang B."/>
            <person name="Yang W."/>
            <person name="Lam T.T.-Y."/>
            <person name="Chang Q."/>
            <person name="Ding S."/>
            <person name="Wang X."/>
            <person name="Zhu J."/>
            <person name="Ruan X."/>
            <person name="Zhao L."/>
            <person name="Wei J."/>
            <person name="Que T."/>
            <person name="Du C."/>
            <person name="Cheng J."/>
            <person name="Dai P."/>
            <person name="Han X."/>
            <person name="Huang E."/>
            <person name="Gao Y."/>
            <person name="Liu J."/>
            <person name="Shao H."/>
            <person name="Ye R."/>
            <person name="Li L."/>
            <person name="Wei W."/>
            <person name="Wang X."/>
            <person name="Wang C."/>
            <person name="Huo Q."/>
            <person name="Li W."/>
            <person name="Guo W."/>
            <person name="Chen H."/>
            <person name="Chen S."/>
            <person name="Zhou L."/>
            <person name="Zhou L."/>
            <person name="Ni X."/>
            <person name="Tian J."/>
            <person name="Zhou Y."/>
            <person name="Sheng Y."/>
            <person name="Liu T."/>
            <person name="Pan Y."/>
            <person name="Xia L."/>
            <person name="Li J."/>
            <person name="Zhao F."/>
            <person name="Cao W."/>
        </authorList>
    </citation>
    <scope>NUCLEOTIDE SEQUENCE</scope>
    <source>
        <strain evidence="1">Rsan-2018</strain>
        <tissue evidence="1">Larvae</tissue>
    </source>
</reference>
<reference evidence="1" key="1">
    <citation type="journal article" date="2020" name="Cell">
        <title>Large-Scale Comparative Analyses of Tick Genomes Elucidate Their Genetic Diversity and Vector Capacities.</title>
        <authorList>
            <consortium name="Tick Genome and Microbiome Consortium (TIGMIC)"/>
            <person name="Jia N."/>
            <person name="Wang J."/>
            <person name="Shi W."/>
            <person name="Du L."/>
            <person name="Sun Y."/>
            <person name="Zhan W."/>
            <person name="Jiang J.F."/>
            <person name="Wang Q."/>
            <person name="Zhang B."/>
            <person name="Ji P."/>
            <person name="Bell-Sakyi L."/>
            <person name="Cui X.M."/>
            <person name="Yuan T.T."/>
            <person name="Jiang B.G."/>
            <person name="Yang W.F."/>
            <person name="Lam T.T."/>
            <person name="Chang Q.C."/>
            <person name="Ding S.J."/>
            <person name="Wang X.J."/>
            <person name="Zhu J.G."/>
            <person name="Ruan X.D."/>
            <person name="Zhao L."/>
            <person name="Wei J.T."/>
            <person name="Ye R.Z."/>
            <person name="Que T.C."/>
            <person name="Du C.H."/>
            <person name="Zhou Y.H."/>
            <person name="Cheng J.X."/>
            <person name="Dai P.F."/>
            <person name="Guo W.B."/>
            <person name="Han X.H."/>
            <person name="Huang E.J."/>
            <person name="Li L.F."/>
            <person name="Wei W."/>
            <person name="Gao Y.C."/>
            <person name="Liu J.Z."/>
            <person name="Shao H.Z."/>
            <person name="Wang X."/>
            <person name="Wang C.C."/>
            <person name="Yang T.C."/>
            <person name="Huo Q.B."/>
            <person name="Li W."/>
            <person name="Chen H.Y."/>
            <person name="Chen S.E."/>
            <person name="Zhou L.G."/>
            <person name="Ni X.B."/>
            <person name="Tian J.H."/>
            <person name="Sheng Y."/>
            <person name="Liu T."/>
            <person name="Pan Y.S."/>
            <person name="Xia L.Y."/>
            <person name="Li J."/>
            <person name="Zhao F."/>
            <person name="Cao W.C."/>
        </authorList>
    </citation>
    <scope>NUCLEOTIDE SEQUENCE</scope>
    <source>
        <tissue evidence="1">Larvae</tissue>
    </source>
</reference>